<feature type="modified residue" description="N6-(pyridoxal phosphate)lysine" evidence="11">
    <location>
        <position position="44"/>
    </location>
</feature>
<dbReference type="PROSITE" id="PS00901">
    <property type="entry name" value="CYS_SYNTHASE"/>
    <property type="match status" value="1"/>
</dbReference>
<dbReference type="NCBIfam" id="TIGR01136">
    <property type="entry name" value="cysKM"/>
    <property type="match status" value="1"/>
</dbReference>
<dbReference type="NCBIfam" id="TIGR01139">
    <property type="entry name" value="cysK"/>
    <property type="match status" value="1"/>
</dbReference>
<keyword evidence="14" id="KW-1185">Reference proteome</keyword>
<dbReference type="GO" id="GO:0016787">
    <property type="term" value="F:hydrolase activity"/>
    <property type="evidence" value="ECO:0007669"/>
    <property type="project" value="UniProtKB-KW"/>
</dbReference>
<comment type="cofactor">
    <cofactor evidence="1 10 12">
        <name>pyridoxal 5'-phosphate</name>
        <dbReference type="ChEBI" id="CHEBI:597326"/>
    </cofactor>
</comment>
<dbReference type="GO" id="GO:0004124">
    <property type="term" value="F:cysteine synthase activity"/>
    <property type="evidence" value="ECO:0007669"/>
    <property type="project" value="UniProtKB-UniRule"/>
</dbReference>
<feature type="binding site" evidence="10">
    <location>
        <position position="74"/>
    </location>
    <ligand>
        <name>pyridoxal 5'-phosphate</name>
        <dbReference type="ChEBI" id="CHEBI:597326"/>
    </ligand>
</feature>
<protein>
    <recommendedName>
        <fullName evidence="4 12">Cysteine synthase</fullName>
        <ecNumber evidence="4 12">2.5.1.47</ecNumber>
    </recommendedName>
</protein>
<comment type="caution">
    <text evidence="13">The sequence shown here is derived from an EMBL/GenBank/DDBJ whole genome shotgun (WGS) entry which is preliminary data.</text>
</comment>
<comment type="catalytic activity">
    <reaction evidence="9 12">
        <text>O-acetyl-L-serine + hydrogen sulfide = L-cysteine + acetate</text>
        <dbReference type="Rhea" id="RHEA:14829"/>
        <dbReference type="ChEBI" id="CHEBI:29919"/>
        <dbReference type="ChEBI" id="CHEBI:30089"/>
        <dbReference type="ChEBI" id="CHEBI:35235"/>
        <dbReference type="ChEBI" id="CHEBI:58340"/>
        <dbReference type="EC" id="2.5.1.47"/>
    </reaction>
</comment>
<keyword evidence="6 12" id="KW-0808">Transferase</keyword>
<evidence type="ECO:0000313" key="13">
    <source>
        <dbReference type="EMBL" id="KYC29479.1"/>
    </source>
</evidence>
<dbReference type="SUPFAM" id="SSF53686">
    <property type="entry name" value="Tryptophan synthase beta subunit-like PLP-dependent enzymes"/>
    <property type="match status" value="1"/>
</dbReference>
<feature type="binding site" evidence="10">
    <location>
        <begin position="178"/>
        <end position="182"/>
    </location>
    <ligand>
        <name>pyridoxal 5'-phosphate</name>
        <dbReference type="ChEBI" id="CHEBI:597326"/>
    </ligand>
</feature>
<evidence type="ECO:0000313" key="14">
    <source>
        <dbReference type="Proteomes" id="UP000243416"/>
    </source>
</evidence>
<keyword evidence="5 12" id="KW-0028">Amino-acid biosynthesis</keyword>
<dbReference type="InterPro" id="IPR001926">
    <property type="entry name" value="TrpB-like_PALP"/>
</dbReference>
<evidence type="ECO:0000256" key="2">
    <source>
        <dbReference type="ARBA" id="ARBA00004962"/>
    </source>
</evidence>
<evidence type="ECO:0000256" key="6">
    <source>
        <dbReference type="ARBA" id="ARBA00022679"/>
    </source>
</evidence>
<feature type="binding site" evidence="10">
    <location>
        <position position="266"/>
    </location>
    <ligand>
        <name>pyridoxal 5'-phosphate</name>
        <dbReference type="ChEBI" id="CHEBI:597326"/>
    </ligand>
</feature>
<reference evidence="13 14" key="1">
    <citation type="journal article" date="2016" name="ISME J.">
        <title>Integrated multi-omics analyses reveal the biochemical mechanisms and phylogenetic relevance of anaerobic androgen biodegradation in the environment.</title>
        <authorList>
            <person name="Yang F.C."/>
            <person name="Chen Y.L."/>
            <person name="Tang S.L."/>
            <person name="Yu C.P."/>
            <person name="Wang P.H."/>
            <person name="Ismail W."/>
            <person name="Wang C.H."/>
            <person name="Ding J.Y."/>
            <person name="Yang C.Y."/>
            <person name="Yang C.Y."/>
            <person name="Chiang Y.R."/>
        </authorList>
    </citation>
    <scope>NUCLEOTIDE SEQUENCE [LARGE SCALE GENOMIC DNA]</scope>
    <source>
        <strain evidence="13 14">DSM 13999</strain>
    </source>
</reference>
<evidence type="ECO:0000256" key="8">
    <source>
        <dbReference type="ARBA" id="ARBA00023192"/>
    </source>
</evidence>
<dbReference type="PANTHER" id="PTHR10314">
    <property type="entry name" value="CYSTATHIONINE BETA-SYNTHASE"/>
    <property type="match status" value="1"/>
</dbReference>
<dbReference type="InterPro" id="IPR001216">
    <property type="entry name" value="P-phosphate_BS"/>
</dbReference>
<keyword evidence="8 12" id="KW-0198">Cysteine biosynthesis</keyword>
<evidence type="ECO:0000256" key="1">
    <source>
        <dbReference type="ARBA" id="ARBA00001933"/>
    </source>
</evidence>
<evidence type="ECO:0000256" key="7">
    <source>
        <dbReference type="ARBA" id="ARBA00022898"/>
    </source>
</evidence>
<dbReference type="EMBL" id="LFZK01000001">
    <property type="protein sequence ID" value="KYC29479.1"/>
    <property type="molecule type" value="Genomic_DNA"/>
</dbReference>
<evidence type="ECO:0000256" key="10">
    <source>
        <dbReference type="PIRSR" id="PIRSR605856-50"/>
    </source>
</evidence>
<dbReference type="EC" id="2.5.1.47" evidence="4 12"/>
<dbReference type="CDD" id="cd01561">
    <property type="entry name" value="CBS_like"/>
    <property type="match status" value="1"/>
</dbReference>
<gene>
    <name evidence="13" type="ORF">ACY05_03010</name>
</gene>
<evidence type="ECO:0000256" key="5">
    <source>
        <dbReference type="ARBA" id="ARBA00022605"/>
    </source>
</evidence>
<dbReference type="InterPro" id="IPR050214">
    <property type="entry name" value="Cys_Synth/Cystath_Beta-Synth"/>
</dbReference>
<evidence type="ECO:0000256" key="4">
    <source>
        <dbReference type="ARBA" id="ARBA00012681"/>
    </source>
</evidence>
<proteinExistence type="inferred from homology"/>
<dbReference type="FunFam" id="3.40.50.1100:FF:000067">
    <property type="entry name" value="Cysteine synthase"/>
    <property type="match status" value="1"/>
</dbReference>
<dbReference type="Pfam" id="PF00291">
    <property type="entry name" value="PALP"/>
    <property type="match status" value="1"/>
</dbReference>
<dbReference type="GO" id="GO:0006535">
    <property type="term" value="P:cysteine biosynthetic process from serine"/>
    <property type="evidence" value="ECO:0007669"/>
    <property type="project" value="UniProtKB-UniRule"/>
</dbReference>
<dbReference type="GO" id="GO:0005737">
    <property type="term" value="C:cytoplasm"/>
    <property type="evidence" value="ECO:0007669"/>
    <property type="project" value="UniProtKB-ARBA"/>
</dbReference>
<evidence type="ECO:0000256" key="9">
    <source>
        <dbReference type="ARBA" id="ARBA00047931"/>
    </source>
</evidence>
<dbReference type="InterPro" id="IPR005859">
    <property type="entry name" value="CysK"/>
</dbReference>
<dbReference type="Proteomes" id="UP000243416">
    <property type="component" value="Unassembled WGS sequence"/>
</dbReference>
<comment type="pathway">
    <text evidence="2">Amino-acid biosynthesis; L-cysteine biosynthesis; L-cysteine from L-serine: step 2/2.</text>
</comment>
<dbReference type="AlphaFoldDB" id="A0A656ZCU7"/>
<organism evidence="13 14">
    <name type="scientific">Sterolibacterium denitrificans</name>
    <dbReference type="NCBI Taxonomy" id="157592"/>
    <lineage>
        <taxon>Bacteria</taxon>
        <taxon>Pseudomonadati</taxon>
        <taxon>Pseudomonadota</taxon>
        <taxon>Betaproteobacteria</taxon>
        <taxon>Nitrosomonadales</taxon>
        <taxon>Sterolibacteriaceae</taxon>
        <taxon>Sterolibacterium</taxon>
    </lineage>
</organism>
<evidence type="ECO:0000256" key="12">
    <source>
        <dbReference type="RuleBase" id="RU003985"/>
    </source>
</evidence>
<sequence>MNIANNVTDLIGNTPLVKLNRLTDGIDATVVCKLEFANPGSSVKDRIALAMIDAAEKSGQLKPGSIILEATSGNTGIGLAMVAAARGYKCAVVMPDTMSRERKLLLKAYGAELIQTPGAEGMPGAIRKAQELLASDSRYVIMQQFDNPANPEIHRRTTGEEVWNDTDGQVDIFVSGIGTGGTITGAGALFKERKPGVRVIAVEPDSSPVLSGGERGPHLLQGLGAGFVPAVLNTGVYDEVVRVTNEHAFETARRMATEEGLLVGISSGAAVWAALEVARRPESKGKLIVVVLPSSGERYLSTALFQHLEV</sequence>
<dbReference type="InterPro" id="IPR005856">
    <property type="entry name" value="Cys_synth"/>
</dbReference>
<dbReference type="UniPathway" id="UPA00136">
    <property type="reaction ID" value="UER00200"/>
</dbReference>
<evidence type="ECO:0000256" key="3">
    <source>
        <dbReference type="ARBA" id="ARBA00007103"/>
    </source>
</evidence>
<name>A0A656ZCU7_9PROT</name>
<keyword evidence="7 10" id="KW-0663">Pyridoxal phosphate</keyword>
<dbReference type="Gene3D" id="3.40.50.1100">
    <property type="match status" value="2"/>
</dbReference>
<evidence type="ECO:0000256" key="11">
    <source>
        <dbReference type="PIRSR" id="PIRSR605856-51"/>
    </source>
</evidence>
<dbReference type="OrthoDB" id="9805733at2"/>
<comment type="similarity">
    <text evidence="3 12">Belongs to the cysteine synthase/cystathionine beta-synthase family.</text>
</comment>
<dbReference type="InterPro" id="IPR036052">
    <property type="entry name" value="TrpB-like_PALP_sf"/>
</dbReference>
<accession>A0A656ZCU7</accession>